<evidence type="ECO:0000256" key="1">
    <source>
        <dbReference type="ARBA" id="ARBA00022679"/>
    </source>
</evidence>
<dbReference type="Proteomes" id="UP000317909">
    <property type="component" value="Chromosome"/>
</dbReference>
<dbReference type="OrthoDB" id="9797480at2"/>
<keyword evidence="1 2" id="KW-0808">Transferase</keyword>
<name>A0A517TUB0_9BACT</name>
<dbReference type="InterPro" id="IPR027417">
    <property type="entry name" value="P-loop_NTPase"/>
</dbReference>
<keyword evidence="3" id="KW-1185">Reference proteome</keyword>
<dbReference type="Gene3D" id="3.40.50.300">
    <property type="entry name" value="P-loop containing nucleotide triphosphate hydrolases"/>
    <property type="match status" value="1"/>
</dbReference>
<evidence type="ECO:0000313" key="2">
    <source>
        <dbReference type="EMBL" id="QDT71952.1"/>
    </source>
</evidence>
<organism evidence="2 3">
    <name type="scientific">Lacipirellula limnantheis</name>
    <dbReference type="NCBI Taxonomy" id="2528024"/>
    <lineage>
        <taxon>Bacteria</taxon>
        <taxon>Pseudomonadati</taxon>
        <taxon>Planctomycetota</taxon>
        <taxon>Planctomycetia</taxon>
        <taxon>Pirellulales</taxon>
        <taxon>Lacipirellulaceae</taxon>
        <taxon>Lacipirellula</taxon>
    </lineage>
</organism>
<accession>A0A517TUB0</accession>
<evidence type="ECO:0000313" key="3">
    <source>
        <dbReference type="Proteomes" id="UP000317909"/>
    </source>
</evidence>
<protein>
    <submittedName>
        <fullName evidence="2">Sulfotransferase domain protein</fullName>
    </submittedName>
</protein>
<dbReference type="RefSeq" id="WP_145431563.1">
    <property type="nucleotide sequence ID" value="NZ_CP036339.1"/>
</dbReference>
<dbReference type="AlphaFoldDB" id="A0A517TUB0"/>
<sequence>MPLPNVLIIGAMKAGTTSLYMDVADRRGAFLAQDKEPHALCSDDVLTPAGLAAYAANYANAPEGAICCDASTGYAKRPDSEGIVERAARVLPAGFKAVYMVRHPIDRIISQHHHEYVDGIVGPQIDREVRRHARYIHYSRYAYQLEPWLAQLGPDRVRVIRFEDYVSRRAETVADLLGFLGLAADHGAGGEARVYNKSQGKPVSGPRWDAFRQSSAYRRWLRPLAPPKLRLALQRLILPKATAQLAPPTEETLSFLREELRNDVGLLERTLGRSLQWSGFETAHSTAEK</sequence>
<gene>
    <name evidence="2" type="ORF">I41_11140</name>
</gene>
<dbReference type="PANTHER" id="PTHR10605">
    <property type="entry name" value="HEPARAN SULFATE SULFOTRANSFERASE"/>
    <property type="match status" value="1"/>
</dbReference>
<dbReference type="GO" id="GO:0008146">
    <property type="term" value="F:sulfotransferase activity"/>
    <property type="evidence" value="ECO:0007669"/>
    <property type="project" value="InterPro"/>
</dbReference>
<dbReference type="SUPFAM" id="SSF52540">
    <property type="entry name" value="P-loop containing nucleoside triphosphate hydrolases"/>
    <property type="match status" value="1"/>
</dbReference>
<reference evidence="2 3" key="1">
    <citation type="submission" date="2019-02" db="EMBL/GenBank/DDBJ databases">
        <title>Deep-cultivation of Planctomycetes and their phenomic and genomic characterization uncovers novel biology.</title>
        <authorList>
            <person name="Wiegand S."/>
            <person name="Jogler M."/>
            <person name="Boedeker C."/>
            <person name="Pinto D."/>
            <person name="Vollmers J."/>
            <person name="Rivas-Marin E."/>
            <person name="Kohn T."/>
            <person name="Peeters S.H."/>
            <person name="Heuer A."/>
            <person name="Rast P."/>
            <person name="Oberbeckmann S."/>
            <person name="Bunk B."/>
            <person name="Jeske O."/>
            <person name="Meyerdierks A."/>
            <person name="Storesund J.E."/>
            <person name="Kallscheuer N."/>
            <person name="Luecker S."/>
            <person name="Lage O.M."/>
            <person name="Pohl T."/>
            <person name="Merkel B.J."/>
            <person name="Hornburger P."/>
            <person name="Mueller R.-W."/>
            <person name="Bruemmer F."/>
            <person name="Labrenz M."/>
            <person name="Spormann A.M."/>
            <person name="Op den Camp H."/>
            <person name="Overmann J."/>
            <person name="Amann R."/>
            <person name="Jetten M.S.M."/>
            <person name="Mascher T."/>
            <person name="Medema M.H."/>
            <person name="Devos D.P."/>
            <person name="Kaster A.-K."/>
            <person name="Ovreas L."/>
            <person name="Rohde M."/>
            <person name="Galperin M.Y."/>
            <person name="Jogler C."/>
        </authorList>
    </citation>
    <scope>NUCLEOTIDE SEQUENCE [LARGE SCALE GENOMIC DNA]</scope>
    <source>
        <strain evidence="2 3">I41</strain>
    </source>
</reference>
<dbReference type="KEGG" id="llh:I41_11140"/>
<dbReference type="InterPro" id="IPR037359">
    <property type="entry name" value="NST/OST"/>
</dbReference>
<dbReference type="EMBL" id="CP036339">
    <property type="protein sequence ID" value="QDT71952.1"/>
    <property type="molecule type" value="Genomic_DNA"/>
</dbReference>
<dbReference type="Pfam" id="PF13469">
    <property type="entry name" value="Sulfotransfer_3"/>
    <property type="match status" value="1"/>
</dbReference>
<dbReference type="PANTHER" id="PTHR10605:SF56">
    <property type="entry name" value="BIFUNCTIONAL HEPARAN SULFATE N-DEACETYLASE_N-SULFOTRANSFERASE"/>
    <property type="match status" value="1"/>
</dbReference>
<proteinExistence type="predicted"/>